<dbReference type="Proteomes" id="UP000540056">
    <property type="component" value="Unassembled WGS sequence"/>
</dbReference>
<evidence type="ECO:0000313" key="2">
    <source>
        <dbReference type="Proteomes" id="UP000540056"/>
    </source>
</evidence>
<dbReference type="SUPFAM" id="SSF51735">
    <property type="entry name" value="NAD(P)-binding Rossmann-fold domains"/>
    <property type="match status" value="1"/>
</dbReference>
<comment type="caution">
    <text evidence="1">The sequence shown here is derived from an EMBL/GenBank/DDBJ whole genome shotgun (WGS) entry which is preliminary data.</text>
</comment>
<name>A0ABR5ZVP7_9LACT</name>
<protein>
    <submittedName>
        <fullName evidence="1">Uncharacterized protein</fullName>
    </submittedName>
</protein>
<evidence type="ECO:0000313" key="1">
    <source>
        <dbReference type="EMBL" id="MBA5745726.1"/>
    </source>
</evidence>
<sequence>MAIAGRVGFNYKILIGDKKFDNVIAIADTLEGAGYDIVATEIGKADKDSIDTFIEKGQSYGEINLLINVARVSPSQASNETILKVDLYGIAVLLEEVANLASILMSSDGAFITGSEFLIDGVATEAFHYGS</sequence>
<proteinExistence type="predicted"/>
<organism evidence="1 2">
    <name type="scientific">Aerococcus urinaeequi</name>
    <dbReference type="NCBI Taxonomy" id="51665"/>
    <lineage>
        <taxon>Bacteria</taxon>
        <taxon>Bacillati</taxon>
        <taxon>Bacillota</taxon>
        <taxon>Bacilli</taxon>
        <taxon>Lactobacillales</taxon>
        <taxon>Aerococcaceae</taxon>
        <taxon>Aerococcus</taxon>
    </lineage>
</organism>
<reference evidence="1 2" key="1">
    <citation type="submission" date="2020-07" db="EMBL/GenBank/DDBJ databases">
        <title>Draft Genome Sequences of Lactobacillales Isolated from the International Space Station.</title>
        <authorList>
            <person name="Bharadwaj A.R."/>
            <person name="Singh N.K."/>
            <person name="Wood J.M."/>
            <person name="Debieu M."/>
            <person name="O'Hara N.B."/>
            <person name="Karouia F."/>
            <person name="Mason C.E."/>
            <person name="Venkateswaran K."/>
        </authorList>
    </citation>
    <scope>NUCLEOTIDE SEQUENCE [LARGE SCALE GENOMIC DNA]</scope>
    <source>
        <strain evidence="1 2">151250015-1-258-55</strain>
    </source>
</reference>
<keyword evidence="2" id="KW-1185">Reference proteome</keyword>
<gene>
    <name evidence="1" type="ORF">H3232_00660</name>
</gene>
<dbReference type="InterPro" id="IPR036291">
    <property type="entry name" value="NAD(P)-bd_dom_sf"/>
</dbReference>
<dbReference type="EMBL" id="JACGAN010000001">
    <property type="protein sequence ID" value="MBA5745726.1"/>
    <property type="molecule type" value="Genomic_DNA"/>
</dbReference>
<accession>A0ABR5ZVP7</accession>